<feature type="domain" description="FAD-dependent urate hydroxylase HpyO/Asp monooxygenase CreE-like FAD/NAD(P)-binding" evidence="1">
    <location>
        <begin position="5"/>
        <end position="147"/>
    </location>
</feature>
<dbReference type="CDD" id="cd01427">
    <property type="entry name" value="HAD_like"/>
    <property type="match status" value="1"/>
</dbReference>
<dbReference type="RefSeq" id="WP_121218610.1">
    <property type="nucleotide sequence ID" value="NZ_JBIUBA010000013.1"/>
</dbReference>
<dbReference type="EMBL" id="RBXR01000001">
    <property type="protein sequence ID" value="RKT67954.1"/>
    <property type="molecule type" value="Genomic_DNA"/>
</dbReference>
<gene>
    <name evidence="2" type="ORF">DFJ66_1133</name>
</gene>
<reference evidence="2 3" key="1">
    <citation type="submission" date="2018-10" db="EMBL/GenBank/DDBJ databases">
        <title>Sequencing the genomes of 1000 actinobacteria strains.</title>
        <authorList>
            <person name="Klenk H.-P."/>
        </authorList>
    </citation>
    <scope>NUCLEOTIDE SEQUENCE [LARGE SCALE GENOMIC DNA]</scope>
    <source>
        <strain evidence="2 3">DSM 43911</strain>
    </source>
</reference>
<comment type="caution">
    <text evidence="2">The sequence shown here is derived from an EMBL/GenBank/DDBJ whole genome shotgun (WGS) entry which is preliminary data.</text>
</comment>
<dbReference type="InterPro" id="IPR036188">
    <property type="entry name" value="FAD/NAD-bd_sf"/>
</dbReference>
<dbReference type="InterPro" id="IPR038732">
    <property type="entry name" value="HpyO/CreE_NAD-binding"/>
</dbReference>
<dbReference type="Pfam" id="PF13454">
    <property type="entry name" value="NAD_binding_9"/>
    <property type="match status" value="1"/>
</dbReference>
<name>A0A495X4B6_9PSEU</name>
<sequence>MEIGIIGAGAAGVALLDALSLTDTAPGGVTVFEESPWLWRGRAYQPDLDAVRVNAPPVLMSIRHSDRDHYTRWLAGRTDYPDVGLGVQIVPRVVFGEYLEATAREAIARLRSAGWRVSVVNERVVGAAPLRTASGEHRVDRTVLAVGGGSPFDHYGLTGSPGFVLEPYPLAHLDVPADAHVAVIGSGLTAVDVVAALTASGHTGPVTLVSRTGVLPHVQQRPVPLDFRHLVRDNLVGTRDGLLDLLRAELAESGQDLAPLVRELTTPEDPVDRLRRQLSEVDSSYLGRRLVTAAVHMLGSAAWRLLPALDRESIRREHFRTINSLASPMVPLNGELLLREFDSGRLRLLSGVTKVERAARGFRVVGDREVTADVVVNAVNPQSHAVPPAAEPLVGSLLAAGLAALPPAGGLEVRSERVLSLGAVTAETSFVVPSVPTLAAGAAELVKRLSW</sequence>
<organism evidence="2 3">
    <name type="scientific">Saccharothrix variisporea</name>
    <dbReference type="NCBI Taxonomy" id="543527"/>
    <lineage>
        <taxon>Bacteria</taxon>
        <taxon>Bacillati</taxon>
        <taxon>Actinomycetota</taxon>
        <taxon>Actinomycetes</taxon>
        <taxon>Pseudonocardiales</taxon>
        <taxon>Pseudonocardiaceae</taxon>
        <taxon>Saccharothrix</taxon>
    </lineage>
</organism>
<dbReference type="AlphaFoldDB" id="A0A495X4B6"/>
<protein>
    <submittedName>
        <fullName evidence="2">Putative NAD(P)/FAD-binding protein YdhS</fullName>
    </submittedName>
</protein>
<dbReference type="SUPFAM" id="SSF51905">
    <property type="entry name" value="FAD/NAD(P)-binding domain"/>
    <property type="match status" value="2"/>
</dbReference>
<keyword evidence="3" id="KW-1185">Reference proteome</keyword>
<dbReference type="Gene3D" id="3.50.50.60">
    <property type="entry name" value="FAD/NAD(P)-binding domain"/>
    <property type="match status" value="1"/>
</dbReference>
<dbReference type="PANTHER" id="PTHR40254:SF1">
    <property type="entry name" value="BLR0577 PROTEIN"/>
    <property type="match status" value="1"/>
</dbReference>
<dbReference type="OrthoDB" id="101972at2"/>
<evidence type="ECO:0000313" key="2">
    <source>
        <dbReference type="EMBL" id="RKT67954.1"/>
    </source>
</evidence>
<proteinExistence type="predicted"/>
<evidence type="ECO:0000259" key="1">
    <source>
        <dbReference type="Pfam" id="PF13454"/>
    </source>
</evidence>
<accession>A0A495X4B6</accession>
<dbReference type="Proteomes" id="UP000272729">
    <property type="component" value="Unassembled WGS sequence"/>
</dbReference>
<dbReference type="PANTHER" id="PTHR40254">
    <property type="entry name" value="BLR0577 PROTEIN"/>
    <property type="match status" value="1"/>
</dbReference>
<evidence type="ECO:0000313" key="3">
    <source>
        <dbReference type="Proteomes" id="UP000272729"/>
    </source>
</evidence>
<dbReference type="InterPro" id="IPR052189">
    <property type="entry name" value="L-asp_N-monooxygenase_NS-form"/>
</dbReference>